<feature type="transmembrane region" description="Helical" evidence="7">
    <location>
        <begin position="157"/>
        <end position="175"/>
    </location>
</feature>
<reference evidence="9" key="1">
    <citation type="journal article" date="2013" name="Protist Genomics">
        <title>The complete mitochondrial genome from an unidentified Phalansterium species.</title>
        <authorList>
            <person name="Pombert J.-F."/>
            <person name="Smirnov A."/>
            <person name="James E.R."/>
            <person name="Janouskovec J."/>
            <person name="Gray M.W."/>
            <person name="Keeling P.J."/>
        </authorList>
    </citation>
    <scope>NUCLEOTIDE SEQUENCE</scope>
    <source>
        <strain evidence="9">UTEX1284</strain>
    </source>
</reference>
<organism evidence="9">
    <name type="scientific">Phalansterium sp. PJK-2012</name>
    <dbReference type="NCBI Taxonomy" id="1267188"/>
    <lineage>
        <taxon>Eukaryota</taxon>
        <taxon>Amoebozoa</taxon>
        <taxon>Evosea</taxon>
        <taxon>Variosea</taxon>
        <taxon>Phalansterium</taxon>
    </lineage>
</organism>
<dbReference type="NCBIfam" id="TIGR01972">
    <property type="entry name" value="NDH_I_M"/>
    <property type="match status" value="1"/>
</dbReference>
<evidence type="ECO:0000256" key="7">
    <source>
        <dbReference type="RuleBase" id="RU003297"/>
    </source>
</evidence>
<dbReference type="GO" id="GO:0008137">
    <property type="term" value="F:NADH dehydrogenase (ubiquinone) activity"/>
    <property type="evidence" value="ECO:0007669"/>
    <property type="project" value="UniProtKB-UniRule"/>
</dbReference>
<dbReference type="InterPro" id="IPR003918">
    <property type="entry name" value="NADH_UbQ_OxRdtase"/>
</dbReference>
<feature type="transmembrane region" description="Helical" evidence="7">
    <location>
        <begin position="373"/>
        <end position="394"/>
    </location>
</feature>
<dbReference type="GO" id="GO:0015990">
    <property type="term" value="P:electron transport coupled proton transport"/>
    <property type="evidence" value="ECO:0007669"/>
    <property type="project" value="TreeGrafter"/>
</dbReference>
<dbReference type="EC" id="7.1.1.2" evidence="7"/>
<feature type="transmembrane region" description="Helical" evidence="7">
    <location>
        <begin position="345"/>
        <end position="367"/>
    </location>
</feature>
<feature type="transmembrane region" description="Helical" evidence="7">
    <location>
        <begin position="53"/>
        <end position="70"/>
    </location>
</feature>
<dbReference type="GO" id="GO:0048039">
    <property type="term" value="F:ubiquinone binding"/>
    <property type="evidence" value="ECO:0007669"/>
    <property type="project" value="TreeGrafter"/>
</dbReference>
<name>T1QE56_9EUKA</name>
<keyword evidence="7" id="KW-0249">Electron transport</keyword>
<dbReference type="PANTHER" id="PTHR43507">
    <property type="entry name" value="NADH-UBIQUINONE OXIDOREDUCTASE CHAIN 4"/>
    <property type="match status" value="1"/>
</dbReference>
<dbReference type="PRINTS" id="PR01437">
    <property type="entry name" value="NUOXDRDTASE4"/>
</dbReference>
<comment type="catalytic activity">
    <reaction evidence="7">
        <text>a ubiquinone + NADH + 5 H(+)(in) = a ubiquinol + NAD(+) + 4 H(+)(out)</text>
        <dbReference type="Rhea" id="RHEA:29091"/>
        <dbReference type="Rhea" id="RHEA-COMP:9565"/>
        <dbReference type="Rhea" id="RHEA-COMP:9566"/>
        <dbReference type="ChEBI" id="CHEBI:15378"/>
        <dbReference type="ChEBI" id="CHEBI:16389"/>
        <dbReference type="ChEBI" id="CHEBI:17976"/>
        <dbReference type="ChEBI" id="CHEBI:57540"/>
        <dbReference type="ChEBI" id="CHEBI:57945"/>
        <dbReference type="EC" id="7.1.1.2"/>
    </reaction>
</comment>
<sequence>MIAKFKMETNYNKNSFFSNLFNQKFIYATIALSVFIALFAICCLHAFNPLPALLLFPLAPIILLCFIQKQKIVQLRLVSLGFSIVIFIWSLLTYIFFDGWAVGFQFPVEINWFSTFNISFNYGVDGVSLFFIILTTFLIPVCILSSWESIQKSLKEFFIMLFLIEFFLIQVFSVLDLVLFYIFFEAILIPMFIMIGVWGSRSRKIHAAYQFFLYTFFGSVLMLLGIFFIYNSTGTTDYVVLLRTEFMPTVQLFLWLAFFISFMIKIPLIPLHIWLPEAHVEAPTAGSVLLAGILLKLGTYGLLRFSIPLFPFASQFFTPLIFTISIMGIVYTSCTTIRQIDLKKIIAYSSVAHMSLVTVGLFSNSIVGVEGALALMLSHGLVSSGLFLCVGVLYDRYKTRLIRYYGGLVAMMPNFAVVFMIFSLANMGLPLTSAFVGEFAILLGAFNANTLVAVGASLGVIFSAAYSTWLYNRVMFGPVNENYINYHADLNRREIFFMGLLVILVIYFGLFPNAIFSKLHFSVTNIHASTLNWPIYQF</sequence>
<evidence type="ECO:0000256" key="1">
    <source>
        <dbReference type="ARBA" id="ARBA00003257"/>
    </source>
</evidence>
<dbReference type="Pfam" id="PF00361">
    <property type="entry name" value="Proton_antipo_M"/>
    <property type="match status" value="1"/>
</dbReference>
<feature type="transmembrane region" description="Helical" evidence="7">
    <location>
        <begin position="25"/>
        <end position="47"/>
    </location>
</feature>
<protein>
    <recommendedName>
        <fullName evidence="7">NADH-ubiquinone oxidoreductase chain 4</fullName>
        <ecNumber evidence="7">7.1.1.2</ecNumber>
    </recommendedName>
</protein>
<feature type="domain" description="NADH:quinone oxidoreductase/Mrp antiporter transmembrane" evidence="8">
    <location>
        <begin position="176"/>
        <end position="461"/>
    </location>
</feature>
<dbReference type="PANTHER" id="PTHR43507:SF1">
    <property type="entry name" value="NADH-UBIQUINONE OXIDOREDUCTASE CHAIN 4"/>
    <property type="match status" value="1"/>
</dbReference>
<dbReference type="GO" id="GO:0003954">
    <property type="term" value="F:NADH dehydrogenase activity"/>
    <property type="evidence" value="ECO:0007669"/>
    <property type="project" value="TreeGrafter"/>
</dbReference>
<feature type="transmembrane region" description="Helical" evidence="7">
    <location>
        <begin position="495"/>
        <end position="516"/>
    </location>
</feature>
<evidence type="ECO:0000256" key="6">
    <source>
        <dbReference type="ARBA" id="ARBA00023136"/>
    </source>
</evidence>
<feature type="transmembrane region" description="Helical" evidence="7">
    <location>
        <begin position="77"/>
        <end position="97"/>
    </location>
</feature>
<proteinExistence type="inferred from homology"/>
<feature type="transmembrane region" description="Helical" evidence="7">
    <location>
        <begin position="252"/>
        <end position="275"/>
    </location>
</feature>
<comment type="function">
    <text evidence="1">Core subunit of the mitochondrial membrane respiratory chain NADH dehydrogenase (Complex I) that is believed to belong to the minimal assembly required for catalysis. Complex I functions in the transfer of electrons from NADH to the respiratory chain. The immediate electron acceptor for the enzyme is believed to be ubiquinone.</text>
</comment>
<evidence type="ECO:0000256" key="3">
    <source>
        <dbReference type="ARBA" id="ARBA00009025"/>
    </source>
</evidence>
<comment type="similarity">
    <text evidence="3 7">Belongs to the complex I subunit 4 family.</text>
</comment>
<comment type="subcellular location">
    <subcellularLocation>
        <location evidence="2">Membrane</location>
        <topology evidence="2">Multi-pass membrane protein</topology>
    </subcellularLocation>
    <subcellularLocation>
        <location evidence="7">Mitochondrion membrane</location>
        <topology evidence="7">Multi-pass membrane protein</topology>
    </subcellularLocation>
</comment>
<dbReference type="GO" id="GO:0031966">
    <property type="term" value="C:mitochondrial membrane"/>
    <property type="evidence" value="ECO:0007669"/>
    <property type="project" value="UniProtKB-SubCell"/>
</dbReference>
<feature type="transmembrane region" description="Helical" evidence="7">
    <location>
        <begin position="451"/>
        <end position="471"/>
    </location>
</feature>
<keyword evidence="7 9" id="KW-0496">Mitochondrion</keyword>
<dbReference type="EMBL" id="KC121006">
    <property type="protein sequence ID" value="AFZ64062.1"/>
    <property type="molecule type" value="Genomic_DNA"/>
</dbReference>
<geneLocation type="mitochondrion" evidence="9"/>
<dbReference type="InterPro" id="IPR010227">
    <property type="entry name" value="NADH_Q_OxRdtase_chainM/4"/>
</dbReference>
<dbReference type="GO" id="GO:0042773">
    <property type="term" value="P:ATP synthesis coupled electron transport"/>
    <property type="evidence" value="ECO:0007669"/>
    <property type="project" value="InterPro"/>
</dbReference>
<keyword evidence="7" id="KW-0520">NAD</keyword>
<accession>T1QE56</accession>
<keyword evidence="5 7" id="KW-1133">Transmembrane helix</keyword>
<keyword evidence="7" id="KW-0830">Ubiquinone</keyword>
<evidence type="ECO:0000259" key="8">
    <source>
        <dbReference type="Pfam" id="PF00361"/>
    </source>
</evidence>
<feature type="transmembrane region" description="Helical" evidence="7">
    <location>
        <begin position="211"/>
        <end position="232"/>
    </location>
</feature>
<evidence type="ECO:0000256" key="2">
    <source>
        <dbReference type="ARBA" id="ARBA00004141"/>
    </source>
</evidence>
<comment type="function">
    <text evidence="7">Core subunit of the mitochondrial membrane respiratory chain NADH dehydrogenase (Complex I) which catalyzes electron transfer from NADH through the respiratory chain, using ubiquinone as an electron acceptor. Essential for the catalytic activity and assembly of complex I.</text>
</comment>
<feature type="transmembrane region" description="Helical" evidence="7">
    <location>
        <begin position="313"/>
        <end position="333"/>
    </location>
</feature>
<feature type="transmembrane region" description="Helical" evidence="7">
    <location>
        <begin position="126"/>
        <end position="145"/>
    </location>
</feature>
<keyword evidence="4 7" id="KW-0812">Transmembrane</keyword>
<evidence type="ECO:0000313" key="9">
    <source>
        <dbReference type="EMBL" id="AFZ64062.1"/>
    </source>
</evidence>
<evidence type="ECO:0000256" key="5">
    <source>
        <dbReference type="ARBA" id="ARBA00022989"/>
    </source>
</evidence>
<dbReference type="AlphaFoldDB" id="T1QE56"/>
<keyword evidence="7" id="KW-0813">Transport</keyword>
<keyword evidence="7" id="KW-0679">Respiratory chain</keyword>
<keyword evidence="6 7" id="KW-0472">Membrane</keyword>
<dbReference type="InterPro" id="IPR001750">
    <property type="entry name" value="ND/Mrp_TM"/>
</dbReference>
<feature type="transmembrane region" description="Helical" evidence="7">
    <location>
        <begin position="287"/>
        <end position="307"/>
    </location>
</feature>
<evidence type="ECO:0000256" key="4">
    <source>
        <dbReference type="ARBA" id="ARBA00022692"/>
    </source>
</evidence>
<feature type="transmembrane region" description="Helical" evidence="7">
    <location>
        <begin position="181"/>
        <end position="199"/>
    </location>
</feature>
<gene>
    <name evidence="9" type="primary">nad4</name>
</gene>